<dbReference type="SUPFAM" id="SSF52518">
    <property type="entry name" value="Thiamin diphosphate-binding fold (THDP-binding)"/>
    <property type="match status" value="1"/>
</dbReference>
<dbReference type="PANTHER" id="PTHR48084:SF3">
    <property type="entry name" value="SUBUNIT OF PYRUVATE:FLAVODOXIN OXIDOREDUCTASE"/>
    <property type="match status" value="1"/>
</dbReference>
<dbReference type="InterPro" id="IPR029061">
    <property type="entry name" value="THDP-binding"/>
</dbReference>
<feature type="domain" description="Pyruvate/ketoisovalerate oxidoreductase catalytic" evidence="2">
    <location>
        <begin position="304"/>
        <end position="467"/>
    </location>
</feature>
<evidence type="ECO:0000259" key="2">
    <source>
        <dbReference type="Pfam" id="PF01558"/>
    </source>
</evidence>
<keyword evidence="1" id="KW-0560">Oxidoreductase</keyword>
<dbReference type="Proteomes" id="UP000702544">
    <property type="component" value="Unassembled WGS sequence"/>
</dbReference>
<dbReference type="Pfam" id="PF01558">
    <property type="entry name" value="POR"/>
    <property type="match status" value="1"/>
</dbReference>
<evidence type="ECO:0000313" key="4">
    <source>
        <dbReference type="EMBL" id="NIR73812.1"/>
    </source>
</evidence>
<evidence type="ECO:0000313" key="5">
    <source>
        <dbReference type="Proteomes" id="UP000702544"/>
    </source>
</evidence>
<dbReference type="GO" id="GO:0045333">
    <property type="term" value="P:cellular respiration"/>
    <property type="evidence" value="ECO:0007669"/>
    <property type="project" value="UniProtKB-ARBA"/>
</dbReference>
<evidence type="ECO:0000259" key="3">
    <source>
        <dbReference type="Pfam" id="PF02775"/>
    </source>
</evidence>
<sequence>MSVFYEKFERHAHGEGLKGHSTHYCPGCGHGLIHKYLAETIEDLGVQDRTIAVSPVGCAVFMYYYMDVGNTQAAHGRAPAVGIGHKVANPDAIVVSYQGDGDLASIGLAEIMQACNLGLPMTFVFVNNAIYGMTGGQMAPTTLMGQKTTTTPEGRTRLMGEPLKMAEILGQMDGPVYVERTALFDNKQRNRTRKAIKKALTLQVENKGLSFVEVLSECPTHLKLTTPEAERWVKEQMVPVFPLGVKKDTSAEAEAWFDPGTPAFGVDEVVDLIGGTDQKPERFASGFPTHIHDTDISIKFAGAGGDGAQTIAMLTTRTAINEGWDSTHIPSYGPESRGGTSYADVHIATDEVLSPASPNPHILVAFNPPSLEKFGPHVGSGGIIIYDSSVVPSPPKLDSGVKMIGVPCTEIANDLGKALVKNVVALGALQAATELFPEESFLATMRQALQDRCALLALNEEAFARGARAYREATKSNGS</sequence>
<accession>A0AAE4Z6V2</accession>
<feature type="domain" description="Thiamine pyrophosphate enzyme TPP-binding" evidence="3">
    <location>
        <begin position="64"/>
        <end position="214"/>
    </location>
</feature>
<evidence type="ECO:0000256" key="1">
    <source>
        <dbReference type="ARBA" id="ARBA00023002"/>
    </source>
</evidence>
<dbReference type="GO" id="GO:0016625">
    <property type="term" value="F:oxidoreductase activity, acting on the aldehyde or oxo group of donors, iron-sulfur protein as acceptor"/>
    <property type="evidence" value="ECO:0007669"/>
    <property type="project" value="UniProtKB-ARBA"/>
</dbReference>
<dbReference type="AlphaFoldDB" id="A0AAE4Z6V2"/>
<dbReference type="InterPro" id="IPR002869">
    <property type="entry name" value="Pyrv_flavodox_OxRed_cen"/>
</dbReference>
<reference evidence="4 5" key="1">
    <citation type="submission" date="2020-01" db="EMBL/GenBank/DDBJ databases">
        <title>Genomes assembled from Gulf of Kutch pelagic sediment metagenomes.</title>
        <authorList>
            <person name="Chandrashekar M."/>
            <person name="Mahajan M.S."/>
            <person name="Dave K.J."/>
            <person name="Vatsa P."/>
            <person name="Nathani N.M."/>
        </authorList>
    </citation>
    <scope>NUCLEOTIDE SEQUENCE [LARGE SCALE GENOMIC DNA]</scope>
    <source>
        <strain evidence="4">KS3-K002</strain>
    </source>
</reference>
<dbReference type="InterPro" id="IPR019752">
    <property type="entry name" value="Pyrv/ketoisovalerate_OxRed_cat"/>
</dbReference>
<dbReference type="InterPro" id="IPR011766">
    <property type="entry name" value="TPP_enzyme_TPP-bd"/>
</dbReference>
<dbReference type="InterPro" id="IPR051457">
    <property type="entry name" value="2-oxoacid:Fd_oxidoreductase"/>
</dbReference>
<dbReference type="Pfam" id="PF02775">
    <property type="entry name" value="TPP_enzyme_C"/>
    <property type="match status" value="1"/>
</dbReference>
<name>A0AAE4Z6V2_9BACT</name>
<dbReference type="SUPFAM" id="SSF53323">
    <property type="entry name" value="Pyruvate-ferredoxin oxidoreductase, PFOR, domain III"/>
    <property type="match status" value="1"/>
</dbReference>
<dbReference type="GO" id="GO:0030976">
    <property type="term" value="F:thiamine pyrophosphate binding"/>
    <property type="evidence" value="ECO:0007669"/>
    <property type="project" value="InterPro"/>
</dbReference>
<protein>
    <submittedName>
        <fullName evidence="4">Thiamine pyrophosphate-binding protein</fullName>
    </submittedName>
</protein>
<dbReference type="EMBL" id="JAACAK010000014">
    <property type="protein sequence ID" value="NIR73812.1"/>
    <property type="molecule type" value="Genomic_DNA"/>
</dbReference>
<organism evidence="4 5">
    <name type="scientific">Candidatus Kutchimonas denitrificans</name>
    <dbReference type="NCBI Taxonomy" id="3056748"/>
    <lineage>
        <taxon>Bacteria</taxon>
        <taxon>Pseudomonadati</taxon>
        <taxon>Gemmatimonadota</taxon>
        <taxon>Gemmatimonadia</taxon>
        <taxon>Candidatus Palauibacterales</taxon>
        <taxon>Candidatus Palauibacteraceae</taxon>
        <taxon>Candidatus Kutchimonas</taxon>
    </lineage>
</organism>
<dbReference type="GO" id="GO:0044281">
    <property type="term" value="P:small molecule metabolic process"/>
    <property type="evidence" value="ECO:0007669"/>
    <property type="project" value="UniProtKB-ARBA"/>
</dbReference>
<proteinExistence type="predicted"/>
<gene>
    <name evidence="4" type="ORF">GWO12_01655</name>
</gene>
<dbReference type="PANTHER" id="PTHR48084">
    <property type="entry name" value="2-OXOGLUTARATE OXIDOREDUCTASE SUBUNIT KORB-RELATED"/>
    <property type="match status" value="1"/>
</dbReference>
<dbReference type="Gene3D" id="3.40.50.970">
    <property type="match status" value="1"/>
</dbReference>
<dbReference type="Gene3D" id="3.40.920.10">
    <property type="entry name" value="Pyruvate-ferredoxin oxidoreductase, PFOR, domain III"/>
    <property type="match status" value="1"/>
</dbReference>
<comment type="caution">
    <text evidence="4">The sequence shown here is derived from an EMBL/GenBank/DDBJ whole genome shotgun (WGS) entry which is preliminary data.</text>
</comment>